<name>A0AC34GUR4_9BILA</name>
<proteinExistence type="predicted"/>
<dbReference type="Proteomes" id="UP000887579">
    <property type="component" value="Unplaced"/>
</dbReference>
<protein>
    <submittedName>
        <fullName evidence="2">Uncharacterized protein</fullName>
    </submittedName>
</protein>
<evidence type="ECO:0000313" key="1">
    <source>
        <dbReference type="Proteomes" id="UP000887579"/>
    </source>
</evidence>
<accession>A0AC34GUR4</accession>
<evidence type="ECO:0000313" key="2">
    <source>
        <dbReference type="WBParaSite" id="ES5_v2.g8674.t1"/>
    </source>
</evidence>
<organism evidence="1 2">
    <name type="scientific">Panagrolaimus sp. ES5</name>
    <dbReference type="NCBI Taxonomy" id="591445"/>
    <lineage>
        <taxon>Eukaryota</taxon>
        <taxon>Metazoa</taxon>
        <taxon>Ecdysozoa</taxon>
        <taxon>Nematoda</taxon>
        <taxon>Chromadorea</taxon>
        <taxon>Rhabditida</taxon>
        <taxon>Tylenchina</taxon>
        <taxon>Panagrolaimomorpha</taxon>
        <taxon>Panagrolaimoidea</taxon>
        <taxon>Panagrolaimidae</taxon>
        <taxon>Panagrolaimus</taxon>
    </lineage>
</organism>
<dbReference type="WBParaSite" id="ES5_v2.g8674.t1">
    <property type="protein sequence ID" value="ES5_v2.g8674.t1"/>
    <property type="gene ID" value="ES5_v2.g8674"/>
</dbReference>
<reference evidence="2" key="1">
    <citation type="submission" date="2022-11" db="UniProtKB">
        <authorList>
            <consortium name="WormBaseParasite"/>
        </authorList>
    </citation>
    <scope>IDENTIFICATION</scope>
</reference>
<sequence length="388" mass="45155">MKSLRKFNFFRNNKHPKEDKENHDVSNHVRFDDHQDALIPQQPQRKSLKRRTSIDAFEKLDPYAARLAQPRNYRPVKSCIEGRQNNEYASSSDDDDGTLVSQRTSNRQKPKKRVTLQLQQKNMQIDYGMQTSSEYGSGSGPSPISEHLTFESHFKNEYSHGPDIWKRKYRQYKDLCREMKRENSKLLDRNRYYEAKLQFYDQVNEEVKTLRKQNFELHSQIQALNSQLRNYERHHYMPPPPSAYPMLQLPSHNTLFNQQHCGAGEKLVSNTQLPGFATSQQNSLFDEVDETRNFRTNESDRSSSDGPSNFSVLSSSTEEARGDLRLELSPPRHDRTLSLTILNDDGYSTTTNQSNQTLTTITTENANSTNMKTPPKVPLRRRVRFNSN</sequence>